<protein>
    <recommendedName>
        <fullName evidence="5">DUF1611 domain-containing protein</fullName>
    </recommendedName>
</protein>
<gene>
    <name evidence="3" type="ordered locus">HRM2_02080</name>
</gene>
<name>C0QFD4_DESAH</name>
<dbReference type="Proteomes" id="UP000000442">
    <property type="component" value="Chromosome"/>
</dbReference>
<dbReference type="OrthoDB" id="9778498at2"/>
<sequence length="351" mass="38931">MIKNVTKTKAVILAQDRYDSFYGKTAHGLVKFSNRYEIAGVIDSNLTGRDAGEVLDGIHRNIPFFSSLGHALGTTPGIKTLIIGVANAGGRLPRDYYPLICEAIIKGLDIVNGLHMFLSDDPEIAGLAFRYGVKLIDVRKIFNNLRVSFSGKILDVTAKKVAVIGTDGIIGKRTTAIDIFECLQKRKIKTSFVAMGQTGWMQGFKHAIVIDAIVLDFLTGAIEDAVWKAWKQDDPEVIVTHGEGAMLHPSDPGGFELLAAAKPEYVILQYASERKTYALFPKFEMPSLERELRIIEAFDGKKPIAITLYSKEMNREQALKKARQIQSRYNILTRVPYHESVDDIVSEICGP</sequence>
<dbReference type="PIRSF" id="PIRSF026760">
    <property type="entry name" value="UCP026760"/>
    <property type="match status" value="1"/>
</dbReference>
<dbReference type="AlphaFoldDB" id="C0QFD4"/>
<dbReference type="HOGENOM" id="CLU_059741_0_1_7"/>
<evidence type="ECO:0000313" key="4">
    <source>
        <dbReference type="Proteomes" id="UP000000442"/>
    </source>
</evidence>
<dbReference type="InterPro" id="IPR027417">
    <property type="entry name" value="P-loop_NTPase"/>
</dbReference>
<accession>C0QFD4</accession>
<dbReference type="PANTHER" id="PTHR40690:SF1">
    <property type="entry name" value="DUF1611 DOMAIN-CONTAINING PROTEIN"/>
    <property type="match status" value="1"/>
</dbReference>
<evidence type="ECO:0000259" key="1">
    <source>
        <dbReference type="Pfam" id="PF07755"/>
    </source>
</evidence>
<dbReference type="InterPro" id="IPR035402">
    <property type="entry name" value="DgcN-like_N"/>
</dbReference>
<keyword evidence="4" id="KW-1185">Reference proteome</keyword>
<dbReference type="Gene3D" id="3.40.50.300">
    <property type="entry name" value="P-loop containing nucleotide triphosphate hydrolases"/>
    <property type="match status" value="1"/>
</dbReference>
<evidence type="ECO:0000259" key="2">
    <source>
        <dbReference type="Pfam" id="PF17396"/>
    </source>
</evidence>
<dbReference type="STRING" id="177437.HRM2_02080"/>
<feature type="domain" description="D-glutamate N-acetyltransferase-like C-terminal" evidence="1">
    <location>
        <begin position="149"/>
        <end position="345"/>
    </location>
</feature>
<dbReference type="EMBL" id="CP001087">
    <property type="protein sequence ID" value="ACN13330.1"/>
    <property type="molecule type" value="Genomic_DNA"/>
</dbReference>
<reference evidence="3 4" key="1">
    <citation type="journal article" date="2009" name="Environ. Microbiol.">
        <title>Genome sequence of Desulfobacterium autotrophicum HRM2, a marine sulfate reducer oxidizing organic carbon completely to carbon dioxide.</title>
        <authorList>
            <person name="Strittmatter A.W."/>
            <person name="Liesegang H."/>
            <person name="Rabus R."/>
            <person name="Decker I."/>
            <person name="Amann J."/>
            <person name="Andres S."/>
            <person name="Henne A."/>
            <person name="Fricke W.F."/>
            <person name="Martinez-Arias R."/>
            <person name="Bartels D."/>
            <person name="Goesmann A."/>
            <person name="Krause L."/>
            <person name="Puehler A."/>
            <person name="Klenk H.P."/>
            <person name="Richter M."/>
            <person name="Schuler M."/>
            <person name="Gloeckner F.O."/>
            <person name="Meyerdierks A."/>
            <person name="Gottschalk G."/>
            <person name="Amann R."/>
        </authorList>
    </citation>
    <scope>NUCLEOTIDE SEQUENCE [LARGE SCALE GENOMIC DNA]</scope>
    <source>
        <strain evidence="4">ATCC 43914 / DSM 3382 / HRM2</strain>
    </source>
</reference>
<proteinExistence type="predicted"/>
<dbReference type="RefSeq" id="WP_012662579.1">
    <property type="nucleotide sequence ID" value="NC_012108.1"/>
</dbReference>
<dbReference type="Pfam" id="PF07755">
    <property type="entry name" value="DUF1611"/>
    <property type="match status" value="1"/>
</dbReference>
<dbReference type="SUPFAM" id="SSF52540">
    <property type="entry name" value="P-loop containing nucleoside triphosphate hydrolases"/>
    <property type="match status" value="1"/>
</dbReference>
<dbReference type="Pfam" id="PF17396">
    <property type="entry name" value="DUF1611_N"/>
    <property type="match status" value="1"/>
</dbReference>
<evidence type="ECO:0008006" key="5">
    <source>
        <dbReference type="Google" id="ProtNLM"/>
    </source>
</evidence>
<dbReference type="KEGG" id="dat:HRM2_02080"/>
<organism evidence="3 4">
    <name type="scientific">Desulforapulum autotrophicum (strain ATCC 43914 / DSM 3382 / VKM B-1955 / HRM2)</name>
    <name type="common">Desulfobacterium autotrophicum</name>
    <dbReference type="NCBI Taxonomy" id="177437"/>
    <lineage>
        <taxon>Bacteria</taxon>
        <taxon>Pseudomonadati</taxon>
        <taxon>Thermodesulfobacteriota</taxon>
        <taxon>Desulfobacteria</taxon>
        <taxon>Desulfobacterales</taxon>
        <taxon>Desulfobacteraceae</taxon>
        <taxon>Desulforapulum</taxon>
    </lineage>
</organism>
<evidence type="ECO:0000313" key="3">
    <source>
        <dbReference type="EMBL" id="ACN13330.1"/>
    </source>
</evidence>
<dbReference type="Gene3D" id="3.40.50.720">
    <property type="entry name" value="NAD(P)-binding Rossmann-like Domain"/>
    <property type="match status" value="1"/>
</dbReference>
<dbReference type="PANTHER" id="PTHR40690">
    <property type="entry name" value="GLL3100 PROTEIN"/>
    <property type="match status" value="1"/>
</dbReference>
<dbReference type="InterPro" id="IPR011669">
    <property type="entry name" value="DgcN-like"/>
</dbReference>
<dbReference type="InterPro" id="IPR035086">
    <property type="entry name" value="DgcN-like_C"/>
</dbReference>
<feature type="domain" description="D-glutamate N-acetyltransferase-like N-terminal" evidence="2">
    <location>
        <begin position="45"/>
        <end position="140"/>
    </location>
</feature>
<dbReference type="eggNOG" id="COG3367">
    <property type="taxonomic scope" value="Bacteria"/>
</dbReference>